<proteinExistence type="predicted"/>
<dbReference type="EMBL" id="FNUZ01000003">
    <property type="protein sequence ID" value="SEG28042.1"/>
    <property type="molecule type" value="Genomic_DNA"/>
</dbReference>
<evidence type="ECO:0000313" key="3">
    <source>
        <dbReference type="Proteomes" id="UP000236752"/>
    </source>
</evidence>
<sequence>MRTSMIHSLRQACLTAAAITGMALPAMADGPVVEDVQMEKTGMGWRVSVTLSHDDTGWDHFADSWRIEDAEGKVIAVRKLMHPHVDEQPFTRSLSSVVLPDGTREIFVRAHCSKGGWHDETTKVKIAR</sequence>
<name>A0A1H5YW96_9RHOB</name>
<dbReference type="RefSeq" id="WP_234994743.1">
    <property type="nucleotide sequence ID" value="NZ_FNUZ01000003.1"/>
</dbReference>
<evidence type="ECO:0000313" key="2">
    <source>
        <dbReference type="EMBL" id="SEG28042.1"/>
    </source>
</evidence>
<feature type="signal peptide" evidence="1">
    <location>
        <begin position="1"/>
        <end position="28"/>
    </location>
</feature>
<dbReference type="AlphaFoldDB" id="A0A1H5YW96"/>
<keyword evidence="3" id="KW-1185">Reference proteome</keyword>
<feature type="chain" id="PRO_5009290961" evidence="1">
    <location>
        <begin position="29"/>
        <end position="128"/>
    </location>
</feature>
<evidence type="ECO:0000256" key="1">
    <source>
        <dbReference type="SAM" id="SignalP"/>
    </source>
</evidence>
<keyword evidence="1" id="KW-0732">Signal</keyword>
<gene>
    <name evidence="2" type="ORF">SAMN04488045_2279</name>
</gene>
<dbReference type="Proteomes" id="UP000236752">
    <property type="component" value="Unassembled WGS sequence"/>
</dbReference>
<accession>A0A1H5YW96</accession>
<organism evidence="2 3">
    <name type="scientific">Thalassococcus halodurans</name>
    <dbReference type="NCBI Taxonomy" id="373675"/>
    <lineage>
        <taxon>Bacteria</taxon>
        <taxon>Pseudomonadati</taxon>
        <taxon>Pseudomonadota</taxon>
        <taxon>Alphaproteobacteria</taxon>
        <taxon>Rhodobacterales</taxon>
        <taxon>Roseobacteraceae</taxon>
        <taxon>Thalassococcus</taxon>
    </lineage>
</organism>
<protein>
    <submittedName>
        <fullName evidence="2">Uncharacterized protein</fullName>
    </submittedName>
</protein>
<reference evidence="2 3" key="1">
    <citation type="submission" date="2016-10" db="EMBL/GenBank/DDBJ databases">
        <authorList>
            <person name="de Groot N.N."/>
        </authorList>
    </citation>
    <scope>NUCLEOTIDE SEQUENCE [LARGE SCALE GENOMIC DNA]</scope>
    <source>
        <strain evidence="2 3">DSM 26915</strain>
    </source>
</reference>